<dbReference type="Proteomes" id="UP001165136">
    <property type="component" value="Unassembled WGS sequence"/>
</dbReference>
<evidence type="ECO:0000256" key="3">
    <source>
        <dbReference type="ARBA" id="ARBA00012054"/>
    </source>
</evidence>
<dbReference type="NCBIfam" id="TIGR01313">
    <property type="entry name" value="therm_gnt_kin"/>
    <property type="match status" value="1"/>
</dbReference>
<keyword evidence="5 10" id="KW-0547">Nucleotide-binding</keyword>
<proteinExistence type="inferred from homology"/>
<dbReference type="Pfam" id="PF01202">
    <property type="entry name" value="SKI"/>
    <property type="match status" value="1"/>
</dbReference>
<evidence type="ECO:0000313" key="12">
    <source>
        <dbReference type="Proteomes" id="UP001165136"/>
    </source>
</evidence>
<dbReference type="GO" id="GO:0046316">
    <property type="term" value="F:gluconokinase activity"/>
    <property type="evidence" value="ECO:0007669"/>
    <property type="project" value="UniProtKB-EC"/>
</dbReference>
<comment type="pathway">
    <text evidence="1">Carbohydrate acid metabolism.</text>
</comment>
<dbReference type="PANTHER" id="PTHR43442:SF3">
    <property type="entry name" value="GLUCONOKINASE-RELATED"/>
    <property type="match status" value="1"/>
</dbReference>
<keyword evidence="7 10" id="KW-0067">ATP-binding</keyword>
<organism evidence="11 12">
    <name type="scientific">Amycolatopsis taiwanensis</name>
    <dbReference type="NCBI Taxonomy" id="342230"/>
    <lineage>
        <taxon>Bacteria</taxon>
        <taxon>Bacillati</taxon>
        <taxon>Actinomycetota</taxon>
        <taxon>Actinomycetes</taxon>
        <taxon>Pseudonocardiales</taxon>
        <taxon>Pseudonocardiaceae</taxon>
        <taxon>Amycolatopsis</taxon>
    </lineage>
</organism>
<dbReference type="EMBL" id="BSTI01000020">
    <property type="protein sequence ID" value="GLY70092.1"/>
    <property type="molecule type" value="Genomic_DNA"/>
</dbReference>
<keyword evidence="12" id="KW-1185">Reference proteome</keyword>
<keyword evidence="8" id="KW-0311">Gluconate utilization</keyword>
<dbReference type="RefSeq" id="WP_285489394.1">
    <property type="nucleotide sequence ID" value="NZ_BSTI01000020.1"/>
</dbReference>
<evidence type="ECO:0000256" key="7">
    <source>
        <dbReference type="ARBA" id="ARBA00022840"/>
    </source>
</evidence>
<dbReference type="PANTHER" id="PTHR43442">
    <property type="entry name" value="GLUCONOKINASE-RELATED"/>
    <property type="match status" value="1"/>
</dbReference>
<gene>
    <name evidence="11" type="ORF">Atai01_67110</name>
</gene>
<protein>
    <recommendedName>
        <fullName evidence="3 10">Gluconokinase</fullName>
        <ecNumber evidence="3 10">2.7.1.12</ecNumber>
    </recommendedName>
</protein>
<dbReference type="InterPro" id="IPR027417">
    <property type="entry name" value="P-loop_NTPase"/>
</dbReference>
<comment type="caution">
    <text evidence="11">The sequence shown here is derived from an EMBL/GenBank/DDBJ whole genome shotgun (WGS) entry which is preliminary data.</text>
</comment>
<evidence type="ECO:0000256" key="10">
    <source>
        <dbReference type="RuleBase" id="RU363066"/>
    </source>
</evidence>
<keyword evidence="6 10" id="KW-0418">Kinase</keyword>
<dbReference type="CDD" id="cd02021">
    <property type="entry name" value="GntK"/>
    <property type="match status" value="1"/>
</dbReference>
<keyword evidence="4 10" id="KW-0808">Transferase</keyword>
<dbReference type="InterPro" id="IPR006001">
    <property type="entry name" value="Therm_gnt_kin"/>
</dbReference>
<dbReference type="Gene3D" id="3.40.50.300">
    <property type="entry name" value="P-loop containing nucleotide triphosphate hydrolases"/>
    <property type="match status" value="1"/>
</dbReference>
<evidence type="ECO:0000256" key="6">
    <source>
        <dbReference type="ARBA" id="ARBA00022777"/>
    </source>
</evidence>
<evidence type="ECO:0000313" key="11">
    <source>
        <dbReference type="EMBL" id="GLY70092.1"/>
    </source>
</evidence>
<accession>A0A9W6R9N9</accession>
<name>A0A9W6R9N9_9PSEU</name>
<sequence>MTGFPSPAAEPVVLVVMGVSGSGKSTVAGLLAGRLGWDFEEGDDLHPPENVAKMAAGQPLTDEDRKPWLAKVAEWIAERTGAGRPGLITCSALKRAYRDVLRGEHVIFVYLAGTRAEIARRLAVRHGHFMPASLLESQFATLEEPGAGERAITVDISASASTDVERIITMLGLRAAGANRGAATP</sequence>
<dbReference type="GO" id="GO:0005524">
    <property type="term" value="F:ATP binding"/>
    <property type="evidence" value="ECO:0007669"/>
    <property type="project" value="UniProtKB-KW"/>
</dbReference>
<dbReference type="GO" id="GO:0005737">
    <property type="term" value="C:cytoplasm"/>
    <property type="evidence" value="ECO:0007669"/>
    <property type="project" value="TreeGrafter"/>
</dbReference>
<dbReference type="InterPro" id="IPR031322">
    <property type="entry name" value="Shikimate/glucono_kinase"/>
</dbReference>
<comment type="similarity">
    <text evidence="2 10">Belongs to the gluconokinase GntK/GntV family.</text>
</comment>
<dbReference type="AlphaFoldDB" id="A0A9W6R9N9"/>
<dbReference type="GO" id="GO:0019521">
    <property type="term" value="P:D-gluconate metabolic process"/>
    <property type="evidence" value="ECO:0007669"/>
    <property type="project" value="UniProtKB-KW"/>
</dbReference>
<dbReference type="SUPFAM" id="SSF52540">
    <property type="entry name" value="P-loop containing nucleoside triphosphate hydrolases"/>
    <property type="match status" value="1"/>
</dbReference>
<dbReference type="FunFam" id="3.40.50.300:FF:000522">
    <property type="entry name" value="Gluconokinase"/>
    <property type="match status" value="1"/>
</dbReference>
<evidence type="ECO:0000256" key="8">
    <source>
        <dbReference type="ARBA" id="ARBA00023064"/>
    </source>
</evidence>
<evidence type="ECO:0000256" key="2">
    <source>
        <dbReference type="ARBA" id="ARBA00008420"/>
    </source>
</evidence>
<evidence type="ECO:0000256" key="4">
    <source>
        <dbReference type="ARBA" id="ARBA00022679"/>
    </source>
</evidence>
<evidence type="ECO:0000256" key="9">
    <source>
        <dbReference type="ARBA" id="ARBA00048090"/>
    </source>
</evidence>
<evidence type="ECO:0000256" key="5">
    <source>
        <dbReference type="ARBA" id="ARBA00022741"/>
    </source>
</evidence>
<evidence type="ECO:0000256" key="1">
    <source>
        <dbReference type="ARBA" id="ARBA00004761"/>
    </source>
</evidence>
<reference evidence="11" key="1">
    <citation type="submission" date="2023-03" db="EMBL/GenBank/DDBJ databases">
        <title>Amycolatopsis taiwanensis NBRC 103393.</title>
        <authorList>
            <person name="Ichikawa N."/>
            <person name="Sato H."/>
            <person name="Tonouchi N."/>
        </authorList>
    </citation>
    <scope>NUCLEOTIDE SEQUENCE</scope>
    <source>
        <strain evidence="11">NBRC 103393</strain>
    </source>
</reference>
<comment type="catalytic activity">
    <reaction evidence="9 10">
        <text>D-gluconate + ATP = 6-phospho-D-gluconate + ADP + H(+)</text>
        <dbReference type="Rhea" id="RHEA:19433"/>
        <dbReference type="ChEBI" id="CHEBI:15378"/>
        <dbReference type="ChEBI" id="CHEBI:18391"/>
        <dbReference type="ChEBI" id="CHEBI:30616"/>
        <dbReference type="ChEBI" id="CHEBI:58759"/>
        <dbReference type="ChEBI" id="CHEBI:456216"/>
        <dbReference type="EC" id="2.7.1.12"/>
    </reaction>
</comment>
<dbReference type="EC" id="2.7.1.12" evidence="3 10"/>